<evidence type="ECO:0000313" key="6">
    <source>
        <dbReference type="Ensembl" id="ENSORLP00015017694.1"/>
    </source>
</evidence>
<feature type="transmembrane region" description="Helical" evidence="4">
    <location>
        <begin position="7"/>
        <end position="27"/>
    </location>
</feature>
<dbReference type="Ensembl" id="ENSORLT00015026204.1">
    <property type="protein sequence ID" value="ENSORLP00015017694.1"/>
    <property type="gene ID" value="ENSORLG00015018729.1"/>
</dbReference>
<reference key="1">
    <citation type="journal article" date="2007" name="Nature">
        <title>The medaka draft genome and insights into vertebrate genome evolution.</title>
        <authorList>
            <person name="Kasahara M."/>
            <person name="Naruse K."/>
            <person name="Sasaki S."/>
            <person name="Nakatani Y."/>
            <person name="Qu W."/>
            <person name="Ahsan B."/>
            <person name="Yamada T."/>
            <person name="Nagayasu Y."/>
            <person name="Doi K."/>
            <person name="Kasai Y."/>
            <person name="Jindo T."/>
            <person name="Kobayashi D."/>
            <person name="Shimada A."/>
            <person name="Toyoda A."/>
            <person name="Kuroki Y."/>
            <person name="Fujiyama A."/>
            <person name="Sasaki T."/>
            <person name="Shimizu A."/>
            <person name="Asakawa S."/>
            <person name="Shimizu N."/>
            <person name="Hashimoto S."/>
            <person name="Yang J."/>
            <person name="Lee Y."/>
            <person name="Matsushima K."/>
            <person name="Sugano S."/>
            <person name="Sakaizumi M."/>
            <person name="Narita T."/>
            <person name="Ohishi K."/>
            <person name="Haga S."/>
            <person name="Ohta F."/>
            <person name="Nomoto H."/>
            <person name="Nogata K."/>
            <person name="Morishita T."/>
            <person name="Endo T."/>
            <person name="Shin-I T."/>
            <person name="Takeda H."/>
            <person name="Morishita S."/>
            <person name="Kohara Y."/>
        </authorList>
    </citation>
    <scope>NUCLEOTIDE SEQUENCE [LARGE SCALE GENOMIC DNA]</scope>
    <source>
        <strain>Hd-rR</strain>
    </source>
</reference>
<evidence type="ECO:0000256" key="1">
    <source>
        <dbReference type="ARBA" id="ARBA00004370"/>
    </source>
</evidence>
<organism evidence="6 7">
    <name type="scientific">Oryzias latipes</name>
    <name type="common">Japanese rice fish</name>
    <name type="synonym">Japanese killifish</name>
    <dbReference type="NCBI Taxonomy" id="8090"/>
    <lineage>
        <taxon>Eukaryota</taxon>
        <taxon>Metazoa</taxon>
        <taxon>Chordata</taxon>
        <taxon>Craniata</taxon>
        <taxon>Vertebrata</taxon>
        <taxon>Euteleostomi</taxon>
        <taxon>Actinopterygii</taxon>
        <taxon>Neopterygii</taxon>
        <taxon>Teleostei</taxon>
        <taxon>Neoteleostei</taxon>
        <taxon>Acanthomorphata</taxon>
        <taxon>Ovalentaria</taxon>
        <taxon>Atherinomorphae</taxon>
        <taxon>Beloniformes</taxon>
        <taxon>Adrianichthyidae</taxon>
        <taxon>Oryziinae</taxon>
        <taxon>Oryzias</taxon>
    </lineage>
</organism>
<dbReference type="InterPro" id="IPR036179">
    <property type="entry name" value="Ig-like_dom_sf"/>
</dbReference>
<evidence type="ECO:0000256" key="2">
    <source>
        <dbReference type="ARBA" id="ARBA00023136"/>
    </source>
</evidence>
<keyword evidence="4" id="KW-0812">Transmembrane</keyword>
<proteinExistence type="predicted"/>
<dbReference type="InterPro" id="IPR050504">
    <property type="entry name" value="IgSF_BTN/MOG"/>
</dbReference>
<evidence type="ECO:0000256" key="3">
    <source>
        <dbReference type="ARBA" id="ARBA00023319"/>
    </source>
</evidence>
<dbReference type="PROSITE" id="PS50835">
    <property type="entry name" value="IG_LIKE"/>
    <property type="match status" value="2"/>
</dbReference>
<comment type="subcellular location">
    <subcellularLocation>
        <location evidence="1">Membrane</location>
    </subcellularLocation>
</comment>
<keyword evidence="2 4" id="KW-0472">Membrane</keyword>
<dbReference type="InterPro" id="IPR013106">
    <property type="entry name" value="Ig_V-set"/>
</dbReference>
<keyword evidence="3" id="KW-0393">Immunoglobulin domain</keyword>
<dbReference type="PANTHER" id="PTHR24100">
    <property type="entry name" value="BUTYROPHILIN"/>
    <property type="match status" value="1"/>
</dbReference>
<dbReference type="InterPro" id="IPR007110">
    <property type="entry name" value="Ig-like_dom"/>
</dbReference>
<dbReference type="Proteomes" id="UP000265200">
    <property type="component" value="Chromosome 18"/>
</dbReference>
<evidence type="ECO:0000256" key="4">
    <source>
        <dbReference type="SAM" id="Phobius"/>
    </source>
</evidence>
<keyword evidence="4" id="KW-1133">Transmembrane helix</keyword>
<dbReference type="AlphaFoldDB" id="A0A3P9ICS6"/>
<dbReference type="InterPro" id="IPR013783">
    <property type="entry name" value="Ig-like_fold"/>
</dbReference>
<sequence length="330" mass="37454">MPDLFEFSYLSILFKILFLLSLFPGVLTGSDKPIIAAPGDDVILPCRLDYQEDLQDHSVEWTKVEIKPDPYNVLCYYQFRQIVTEHMIPSFIPRVSLDQDGLKRGDVTLKIRNVSLQDEGKYSCFIPGKNFRETVQLVVVGGTKRKVSEPIIAAPGDDVILPCRLDSQEDLQDHSVEWFKLDMKPDPQGRIPFVFLYWNGQPITKHMIESLIPRVSLDQDGLKRGDVTLKIRNVSLQDEGKYSCFIPGKNFRETVQLVVGEFALQVLPHMKNICPEQQAGNDVISLFQSQTESELQPWKHPRLTSSPLQIQEETGSGSLRCSRLNFCGGN</sequence>
<reference evidence="6" key="4">
    <citation type="submission" date="2025-09" db="UniProtKB">
        <authorList>
            <consortium name="Ensembl"/>
        </authorList>
    </citation>
    <scope>IDENTIFICATION</scope>
    <source>
        <strain evidence="6">HSOK</strain>
    </source>
</reference>
<name>A0A3P9ICS6_ORYLA</name>
<dbReference type="GO" id="GO:0016020">
    <property type="term" value="C:membrane"/>
    <property type="evidence" value="ECO:0007669"/>
    <property type="project" value="UniProtKB-SubCell"/>
</dbReference>
<reference evidence="6" key="3">
    <citation type="submission" date="2025-08" db="UniProtKB">
        <authorList>
            <consortium name="Ensembl"/>
        </authorList>
    </citation>
    <scope>IDENTIFICATION</scope>
    <source>
        <strain evidence="6">HSOK</strain>
    </source>
</reference>
<dbReference type="SUPFAM" id="SSF48726">
    <property type="entry name" value="Immunoglobulin"/>
    <property type="match status" value="2"/>
</dbReference>
<dbReference type="Pfam" id="PF07686">
    <property type="entry name" value="V-set"/>
    <property type="match status" value="2"/>
</dbReference>
<feature type="domain" description="Ig-like" evidence="5">
    <location>
        <begin position="156"/>
        <end position="256"/>
    </location>
</feature>
<dbReference type="InterPro" id="IPR003599">
    <property type="entry name" value="Ig_sub"/>
</dbReference>
<evidence type="ECO:0000259" key="5">
    <source>
        <dbReference type="PROSITE" id="PS50835"/>
    </source>
</evidence>
<reference evidence="6 7" key="2">
    <citation type="submission" date="2017-04" db="EMBL/GenBank/DDBJ databases">
        <title>CpG methylation of centromeres and impact of large insertions on vertebrate speciation.</title>
        <authorList>
            <person name="Ichikawa K."/>
            <person name="Yoshimura J."/>
            <person name="Morishita S."/>
        </authorList>
    </citation>
    <scope>NUCLEOTIDE SEQUENCE</scope>
    <source>
        <strain evidence="6 7">HSOK</strain>
    </source>
</reference>
<dbReference type="InterPro" id="IPR003598">
    <property type="entry name" value="Ig_sub2"/>
</dbReference>
<dbReference type="PANTHER" id="PTHR24100:SF151">
    <property type="entry name" value="ICOS LIGAND"/>
    <property type="match status" value="1"/>
</dbReference>
<dbReference type="SMART" id="SM00408">
    <property type="entry name" value="IGc2"/>
    <property type="match status" value="2"/>
</dbReference>
<evidence type="ECO:0000313" key="7">
    <source>
        <dbReference type="Proteomes" id="UP000265200"/>
    </source>
</evidence>
<feature type="domain" description="Ig-like" evidence="5">
    <location>
        <begin position="24"/>
        <end position="136"/>
    </location>
</feature>
<accession>A0A3P9ICS6</accession>
<dbReference type="SMART" id="SM00409">
    <property type="entry name" value="IG"/>
    <property type="match status" value="2"/>
</dbReference>
<dbReference type="SMART" id="SM00406">
    <property type="entry name" value="IGv"/>
    <property type="match status" value="2"/>
</dbReference>
<protein>
    <recommendedName>
        <fullName evidence="5">Ig-like domain-containing protein</fullName>
    </recommendedName>
</protein>
<dbReference type="Gene3D" id="2.60.40.10">
    <property type="entry name" value="Immunoglobulins"/>
    <property type="match status" value="2"/>
</dbReference>